<dbReference type="AlphaFoldDB" id="A0A0F9P979"/>
<accession>A0A0F9P979</accession>
<name>A0A0F9P979_9ZZZZ</name>
<proteinExistence type="predicted"/>
<evidence type="ECO:0000313" key="1">
    <source>
        <dbReference type="EMBL" id="KKM97580.1"/>
    </source>
</evidence>
<organism evidence="1">
    <name type="scientific">marine sediment metagenome</name>
    <dbReference type="NCBI Taxonomy" id="412755"/>
    <lineage>
        <taxon>unclassified sequences</taxon>
        <taxon>metagenomes</taxon>
        <taxon>ecological metagenomes</taxon>
    </lineage>
</organism>
<dbReference type="EMBL" id="LAZR01005731">
    <property type="protein sequence ID" value="KKM97580.1"/>
    <property type="molecule type" value="Genomic_DNA"/>
</dbReference>
<comment type="caution">
    <text evidence="1">The sequence shown here is derived from an EMBL/GenBank/DDBJ whole genome shotgun (WGS) entry which is preliminary data.</text>
</comment>
<reference evidence="1" key="1">
    <citation type="journal article" date="2015" name="Nature">
        <title>Complex archaea that bridge the gap between prokaryotes and eukaryotes.</title>
        <authorList>
            <person name="Spang A."/>
            <person name="Saw J.H."/>
            <person name="Jorgensen S.L."/>
            <person name="Zaremba-Niedzwiedzka K."/>
            <person name="Martijn J."/>
            <person name="Lind A.E."/>
            <person name="van Eijk R."/>
            <person name="Schleper C."/>
            <person name="Guy L."/>
            <person name="Ettema T.J."/>
        </authorList>
    </citation>
    <scope>NUCLEOTIDE SEQUENCE</scope>
</reference>
<gene>
    <name evidence="1" type="ORF">LCGC14_1166680</name>
</gene>
<protein>
    <submittedName>
        <fullName evidence="1">Uncharacterized protein</fullName>
    </submittedName>
</protein>
<sequence>MPGWDMSSVRCWYCQKYARREDCVLRRHSKSGIRRWYHNEASEQACVKELGPVWEEVDPSLGETTEEEEMQSKRTS</sequence>